<dbReference type="GO" id="GO:1902929">
    <property type="term" value="C:plasma membrane of growing cell tip"/>
    <property type="evidence" value="ECO:0007669"/>
    <property type="project" value="TreeGrafter"/>
</dbReference>
<dbReference type="PANTHER" id="PTHR31778:SF2">
    <property type="entry name" value="BUD SITE SELECTION PROTEIN RAX2"/>
    <property type="match status" value="1"/>
</dbReference>
<accession>A0A7S1DRV5</accession>
<gene>
    <name evidence="1" type="ORF">HAND00432_LOCUS9860</name>
</gene>
<organism evidence="1">
    <name type="scientific">Hemiselmis andersenii</name>
    <name type="common">Cryptophyte alga</name>
    <dbReference type="NCBI Taxonomy" id="464988"/>
    <lineage>
        <taxon>Eukaryota</taxon>
        <taxon>Cryptophyceae</taxon>
        <taxon>Cryptomonadales</taxon>
        <taxon>Hemiselmidaceae</taxon>
        <taxon>Hemiselmis</taxon>
    </lineage>
</organism>
<dbReference type="EMBL" id="HBFX01016356">
    <property type="protein sequence ID" value="CAD8955322.1"/>
    <property type="molecule type" value="Transcribed_RNA"/>
</dbReference>
<name>A0A7S1DRV5_HEMAN</name>
<protein>
    <submittedName>
        <fullName evidence="1">Uncharacterized protein</fullName>
    </submittedName>
</protein>
<evidence type="ECO:0000313" key="1">
    <source>
        <dbReference type="EMBL" id="CAD8955322.1"/>
    </source>
</evidence>
<sequence>MTGCVTRWDVAVGQWLPLGSPLEGVINAAVRNASTIYIGGRFTSVGESSAAQGADFEGLARFDGFDWRPLEGGGVSGGDIRAMAVGSENLYVGGSFVRVGNVEVTRVARYDGVMWHKMGQLDGDVQALSTFGEYVFAGGDFVTSSGGANEVSHIARFYAGFWQQLGTGVDGTVYVITPIRDCLYIGGSMSQRVVRTCIGAAGSTVGDDLEAVEFEGAAVSTVRVIVAATHDAPPTQAGTCVVPGAACTHLNG</sequence>
<dbReference type="AlphaFoldDB" id="A0A7S1DRV5"/>
<reference evidence="1" key="1">
    <citation type="submission" date="2021-01" db="EMBL/GenBank/DDBJ databases">
        <authorList>
            <person name="Corre E."/>
            <person name="Pelletier E."/>
            <person name="Niang G."/>
            <person name="Scheremetjew M."/>
            <person name="Finn R."/>
            <person name="Kale V."/>
            <person name="Holt S."/>
            <person name="Cochrane G."/>
            <person name="Meng A."/>
            <person name="Brown T."/>
            <person name="Cohen L."/>
        </authorList>
    </citation>
    <scope>NUCLEOTIDE SEQUENCE</scope>
    <source>
        <strain evidence="1">CCMP644</strain>
    </source>
</reference>
<dbReference type="PANTHER" id="PTHR31778">
    <property type="entry name" value="BUD SITE SELECTION PROTEIN RAX2"/>
    <property type="match status" value="1"/>
</dbReference>
<proteinExistence type="predicted"/>